<dbReference type="InterPro" id="IPR005106">
    <property type="entry name" value="Asp/hSer_DH_NAD-bd"/>
</dbReference>
<dbReference type="PANTHER" id="PTHR43331:SF1">
    <property type="entry name" value="HOMOSERINE DEHYDROGENASE"/>
    <property type="match status" value="1"/>
</dbReference>
<dbReference type="FunFam" id="3.30.360.10:FF:000005">
    <property type="entry name" value="Homoserine dehydrogenase"/>
    <property type="match status" value="1"/>
</dbReference>
<dbReference type="Pfam" id="PF00742">
    <property type="entry name" value="Homoserine_dh"/>
    <property type="match status" value="1"/>
</dbReference>
<dbReference type="InterPro" id="IPR036291">
    <property type="entry name" value="NAD(P)-bd_dom_sf"/>
</dbReference>
<dbReference type="PROSITE" id="PS01042">
    <property type="entry name" value="HOMOSER_DHGENASE"/>
    <property type="match status" value="1"/>
</dbReference>
<name>A0ABD3NEF2_9STRA</name>
<evidence type="ECO:0000256" key="2">
    <source>
        <dbReference type="ARBA" id="ARBA00005062"/>
    </source>
</evidence>
<evidence type="ECO:0000256" key="3">
    <source>
        <dbReference type="ARBA" id="ARBA00006753"/>
    </source>
</evidence>
<keyword evidence="9 11" id="KW-0560">Oxidoreductase</keyword>
<dbReference type="InterPro" id="IPR001342">
    <property type="entry name" value="HDH_cat"/>
</dbReference>
<comment type="pathway">
    <text evidence="1 11">Amino-acid biosynthesis; L-threonine biosynthesis; L-threonine from L-aspartate: step 3/5.</text>
</comment>
<comment type="similarity">
    <text evidence="3 12">Belongs to the homoserine dehydrogenase family.</text>
</comment>
<reference evidence="14 15" key="1">
    <citation type="submission" date="2024-10" db="EMBL/GenBank/DDBJ databases">
        <title>Updated reference genomes for cyclostephanoid diatoms.</title>
        <authorList>
            <person name="Roberts W.R."/>
            <person name="Alverson A.J."/>
        </authorList>
    </citation>
    <scope>NUCLEOTIDE SEQUENCE [LARGE SCALE GENOMIC DNA]</scope>
    <source>
        <strain evidence="14 15">AJA276-08</strain>
    </source>
</reference>
<feature type="domain" description="ACT" evidence="13">
    <location>
        <begin position="380"/>
        <end position="455"/>
    </location>
</feature>
<dbReference type="Gene3D" id="3.40.50.720">
    <property type="entry name" value="NAD(P)-binding Rossmann-like Domain"/>
    <property type="match status" value="1"/>
</dbReference>
<evidence type="ECO:0000256" key="4">
    <source>
        <dbReference type="ARBA" id="ARBA00013213"/>
    </source>
</evidence>
<evidence type="ECO:0000313" key="14">
    <source>
        <dbReference type="EMBL" id="KAL3774297.1"/>
    </source>
</evidence>
<protein>
    <recommendedName>
        <fullName evidence="5 11">Homoserine dehydrogenase</fullName>
        <ecNumber evidence="4 11">1.1.1.3</ecNumber>
    </recommendedName>
</protein>
<evidence type="ECO:0000256" key="10">
    <source>
        <dbReference type="ARBA" id="ARBA00023167"/>
    </source>
</evidence>
<evidence type="ECO:0000256" key="11">
    <source>
        <dbReference type="RuleBase" id="RU000579"/>
    </source>
</evidence>
<dbReference type="InterPro" id="IPR019811">
    <property type="entry name" value="HDH_CS"/>
</dbReference>
<evidence type="ECO:0000259" key="13">
    <source>
        <dbReference type="PROSITE" id="PS51671"/>
    </source>
</evidence>
<dbReference type="GO" id="GO:0004412">
    <property type="term" value="F:homoserine dehydrogenase activity"/>
    <property type="evidence" value="ECO:0007669"/>
    <property type="project" value="UniProtKB-EC"/>
</dbReference>
<keyword evidence="7 11" id="KW-0791">Threonine biosynthesis</keyword>
<gene>
    <name evidence="14" type="ORF">ACHAW5_010201</name>
</gene>
<accession>A0ABD3NEF2</accession>
<dbReference type="Gene3D" id="3.30.360.10">
    <property type="entry name" value="Dihydrodipicolinate Reductase, domain 2"/>
    <property type="match status" value="1"/>
</dbReference>
<proteinExistence type="inferred from homology"/>
<dbReference type="SUPFAM" id="SSF55347">
    <property type="entry name" value="Glyceraldehyde-3-phosphate dehydrogenase-like, C-terminal domain"/>
    <property type="match status" value="1"/>
</dbReference>
<dbReference type="InterPro" id="IPR016204">
    <property type="entry name" value="HDH"/>
</dbReference>
<dbReference type="SUPFAM" id="SSF51735">
    <property type="entry name" value="NAD(P)-binding Rossmann-fold domains"/>
    <property type="match status" value="1"/>
</dbReference>
<keyword evidence="8 11" id="KW-0521">NADP</keyword>
<comment type="caution">
    <text evidence="14">The sequence shown here is derived from an EMBL/GenBank/DDBJ whole genome shotgun (WGS) entry which is preliminary data.</text>
</comment>
<evidence type="ECO:0000313" key="15">
    <source>
        <dbReference type="Proteomes" id="UP001530315"/>
    </source>
</evidence>
<dbReference type="PIRSF" id="PIRSF000098">
    <property type="entry name" value="Homoser_dehydrog"/>
    <property type="match status" value="1"/>
</dbReference>
<evidence type="ECO:0000256" key="1">
    <source>
        <dbReference type="ARBA" id="ARBA00005056"/>
    </source>
</evidence>
<dbReference type="Proteomes" id="UP001530315">
    <property type="component" value="Unassembled WGS sequence"/>
</dbReference>
<sequence>MPPTANAGTMPSPTHLVRPLRIGMIGAGTVGGGVYEIVMNRLGGGSSSSTTTRTTPTPIITKICVRDASKPRNFHVDPARTKIVTDISSVINDPEIDLVVEVAGGVTFAKDAVYASIRGGKSVVTANKALIAENMDELIALLGEANANNRGGVRFGYEASVCGGIPVIHALQSCYAGDVINEVMGICNGTTNYMLGKMETGAEYDDVLREAQDLGFAEADPSADVEGYDVRAKIAILAKLAFGVAVPVDSIPCMGITNVSVVDFAYAKSMGCTIKLVGTAVRKSRFGEYDGALSVYVSPKLVPDDHLLASATGCGNAVAINSANLGLASYAGPGAGRYPTANSIVSDVMRVANGTCHAVPFPLSRSSVDEIDNDYDSAFYIRISFQDGLGIVRTIGELAESQGVSIHSILQQPITDRMAADTVVTTESCKLSQVKALCELIGREEFALSTPVFMPMIPEY</sequence>
<dbReference type="EMBL" id="JALLAZ020001477">
    <property type="protein sequence ID" value="KAL3774297.1"/>
    <property type="molecule type" value="Genomic_DNA"/>
</dbReference>
<dbReference type="AlphaFoldDB" id="A0ABD3NEF2"/>
<dbReference type="Gene3D" id="3.30.70.260">
    <property type="match status" value="1"/>
</dbReference>
<keyword evidence="6 11" id="KW-0028">Amino-acid biosynthesis</keyword>
<keyword evidence="10 11" id="KW-0486">Methionine biosynthesis</keyword>
<dbReference type="GO" id="GO:0009086">
    <property type="term" value="P:methionine biosynthetic process"/>
    <property type="evidence" value="ECO:0007669"/>
    <property type="project" value="UniProtKB-KW"/>
</dbReference>
<dbReference type="Pfam" id="PF03447">
    <property type="entry name" value="NAD_binding_3"/>
    <property type="match status" value="1"/>
</dbReference>
<evidence type="ECO:0000256" key="6">
    <source>
        <dbReference type="ARBA" id="ARBA00022605"/>
    </source>
</evidence>
<dbReference type="PANTHER" id="PTHR43331">
    <property type="entry name" value="HOMOSERINE DEHYDROGENASE"/>
    <property type="match status" value="1"/>
</dbReference>
<dbReference type="InterPro" id="IPR002912">
    <property type="entry name" value="ACT_dom"/>
</dbReference>
<evidence type="ECO:0000256" key="7">
    <source>
        <dbReference type="ARBA" id="ARBA00022697"/>
    </source>
</evidence>
<evidence type="ECO:0000256" key="5">
    <source>
        <dbReference type="ARBA" id="ARBA00013376"/>
    </source>
</evidence>
<comment type="catalytic activity">
    <reaction evidence="11">
        <text>L-homoserine + NADP(+) = L-aspartate 4-semialdehyde + NADPH + H(+)</text>
        <dbReference type="Rhea" id="RHEA:15761"/>
        <dbReference type="ChEBI" id="CHEBI:15378"/>
        <dbReference type="ChEBI" id="CHEBI:57476"/>
        <dbReference type="ChEBI" id="CHEBI:57783"/>
        <dbReference type="ChEBI" id="CHEBI:58349"/>
        <dbReference type="ChEBI" id="CHEBI:537519"/>
        <dbReference type="EC" id="1.1.1.3"/>
    </reaction>
</comment>
<evidence type="ECO:0000256" key="9">
    <source>
        <dbReference type="ARBA" id="ARBA00023002"/>
    </source>
</evidence>
<dbReference type="GO" id="GO:0009088">
    <property type="term" value="P:threonine biosynthetic process"/>
    <property type="evidence" value="ECO:0007669"/>
    <property type="project" value="UniProtKB-KW"/>
</dbReference>
<dbReference type="NCBIfam" id="NF004976">
    <property type="entry name" value="PRK06349.1"/>
    <property type="match status" value="1"/>
</dbReference>
<organism evidence="14 15">
    <name type="scientific">Stephanodiscus triporus</name>
    <dbReference type="NCBI Taxonomy" id="2934178"/>
    <lineage>
        <taxon>Eukaryota</taxon>
        <taxon>Sar</taxon>
        <taxon>Stramenopiles</taxon>
        <taxon>Ochrophyta</taxon>
        <taxon>Bacillariophyta</taxon>
        <taxon>Coscinodiscophyceae</taxon>
        <taxon>Thalassiosirophycidae</taxon>
        <taxon>Stephanodiscales</taxon>
        <taxon>Stephanodiscaceae</taxon>
        <taxon>Stephanodiscus</taxon>
    </lineage>
</organism>
<dbReference type="EC" id="1.1.1.3" evidence="4 11"/>
<evidence type="ECO:0000256" key="8">
    <source>
        <dbReference type="ARBA" id="ARBA00022857"/>
    </source>
</evidence>
<comment type="pathway">
    <text evidence="2 11">Amino-acid biosynthesis; L-methionine biosynthesis via de novo pathway; L-homoserine from L-aspartate: step 3/3.</text>
</comment>
<dbReference type="PROSITE" id="PS51671">
    <property type="entry name" value="ACT"/>
    <property type="match status" value="1"/>
</dbReference>
<keyword evidence="15" id="KW-1185">Reference proteome</keyword>
<evidence type="ECO:0000256" key="12">
    <source>
        <dbReference type="RuleBase" id="RU004171"/>
    </source>
</evidence>